<dbReference type="GO" id="GO:0005829">
    <property type="term" value="C:cytosol"/>
    <property type="evidence" value="ECO:0007669"/>
    <property type="project" value="TreeGrafter"/>
</dbReference>
<evidence type="ECO:0000256" key="12">
    <source>
        <dbReference type="ARBA" id="ARBA00022857"/>
    </source>
</evidence>
<dbReference type="Pfam" id="PF01565">
    <property type="entry name" value="FAD_binding_4"/>
    <property type="match status" value="1"/>
</dbReference>
<evidence type="ECO:0000256" key="18">
    <source>
        <dbReference type="ARBA" id="ARBA00031026"/>
    </source>
</evidence>
<accession>W7QRU6</accession>
<evidence type="ECO:0000256" key="9">
    <source>
        <dbReference type="ARBA" id="ARBA00022618"/>
    </source>
</evidence>
<keyword evidence="13 20" id="KW-0133">Cell shape</keyword>
<keyword evidence="16 20" id="KW-0131">Cell cycle</keyword>
<evidence type="ECO:0000259" key="21">
    <source>
        <dbReference type="PROSITE" id="PS51387"/>
    </source>
</evidence>
<dbReference type="STRING" id="1328313.DS2_18945"/>
<feature type="active site" evidence="20">
    <location>
        <position position="153"/>
    </location>
</feature>
<reference evidence="22 23" key="1">
    <citation type="journal article" date="2014" name="Genome Announc.">
        <title>Draft Genome Sequence of the Agar-Degrading Bacterium Catenovulum sp. Strain DS-2, Isolated from Intestines of Haliotis diversicolor.</title>
        <authorList>
            <person name="Shan D."/>
            <person name="Li X."/>
            <person name="Gu Z."/>
            <person name="Wei G."/>
            <person name="Gao Z."/>
            <person name="Shao Z."/>
        </authorList>
    </citation>
    <scope>NUCLEOTIDE SEQUENCE [LARGE SCALE GENOMIC DNA]</scope>
    <source>
        <strain evidence="22 23">DS-2</strain>
    </source>
</reference>
<dbReference type="PANTHER" id="PTHR21071">
    <property type="entry name" value="UDP-N-ACETYLENOLPYRUVOYLGLUCOSAMINE REDUCTASE"/>
    <property type="match status" value="1"/>
</dbReference>
<dbReference type="NCBIfam" id="NF000755">
    <property type="entry name" value="PRK00046.1"/>
    <property type="match status" value="1"/>
</dbReference>
<gene>
    <name evidence="20 22" type="primary">murB</name>
    <name evidence="22" type="ORF">DS2_18945</name>
</gene>
<dbReference type="GO" id="GO:0071555">
    <property type="term" value="P:cell wall organization"/>
    <property type="evidence" value="ECO:0007669"/>
    <property type="project" value="UniProtKB-KW"/>
</dbReference>
<dbReference type="Gene3D" id="3.30.465.10">
    <property type="match status" value="1"/>
</dbReference>
<dbReference type="SUPFAM" id="SSF56176">
    <property type="entry name" value="FAD-binding/transporter-associated domain-like"/>
    <property type="match status" value="1"/>
</dbReference>
<evidence type="ECO:0000256" key="13">
    <source>
        <dbReference type="ARBA" id="ARBA00022960"/>
    </source>
</evidence>
<sequence length="355" mass="39389">MSKHKLIPNTFALKCIADSSITWPQQQNEFDKNQPYIVVGEGSNILLLDESFHGQLIQVSNNQFVVSETPDTYIVELGGGLNWHKTVVQLLEQGINGAENLALIPGTVGAAPVQNIGAYGVEIAQFVHAIEAYDVQLNKIVKFNNDDCQFAYRDSIFKHQTYQGKSRFIIETVWLKFSKGAQVVTEYGPLKQFADDYQRQHNCCPTASSIFDEVCRIRQSKLPNPHKLANAGSFFKNPIVEQNTALQLQQQVEECLDMPIYPYADNLVKLAAGFLIDKAGLKGYAVNDAQVHQLQALVLTNKGSARGADIALLAKKVCDKVNHIYAIELQPEVRFISSAGEVDAVSYLNTLLDKS</sequence>
<dbReference type="RefSeq" id="WP_035016655.1">
    <property type="nucleotide sequence ID" value="NZ_ARZY01000067.1"/>
</dbReference>
<organism evidence="22 23">
    <name type="scientific">Catenovulum agarivorans DS-2</name>
    <dbReference type="NCBI Taxonomy" id="1328313"/>
    <lineage>
        <taxon>Bacteria</taxon>
        <taxon>Pseudomonadati</taxon>
        <taxon>Pseudomonadota</taxon>
        <taxon>Gammaproteobacteria</taxon>
        <taxon>Alteromonadales</taxon>
        <taxon>Alteromonadaceae</taxon>
        <taxon>Catenovulum</taxon>
    </lineage>
</organism>
<dbReference type="InterPro" id="IPR036635">
    <property type="entry name" value="MurB_C_sf"/>
</dbReference>
<evidence type="ECO:0000256" key="7">
    <source>
        <dbReference type="ARBA" id="ARBA00015188"/>
    </source>
</evidence>
<dbReference type="InterPro" id="IPR016169">
    <property type="entry name" value="FAD-bd_PCMH_sub2"/>
</dbReference>
<evidence type="ECO:0000313" key="23">
    <source>
        <dbReference type="Proteomes" id="UP000019276"/>
    </source>
</evidence>
<evidence type="ECO:0000256" key="17">
    <source>
        <dbReference type="ARBA" id="ARBA00023316"/>
    </source>
</evidence>
<dbReference type="GO" id="GO:0009252">
    <property type="term" value="P:peptidoglycan biosynthetic process"/>
    <property type="evidence" value="ECO:0007669"/>
    <property type="project" value="UniProtKB-UniRule"/>
</dbReference>
<evidence type="ECO:0000256" key="15">
    <source>
        <dbReference type="ARBA" id="ARBA00023002"/>
    </source>
</evidence>
<dbReference type="GO" id="GO:0051301">
    <property type="term" value="P:cell division"/>
    <property type="evidence" value="ECO:0007669"/>
    <property type="project" value="UniProtKB-KW"/>
</dbReference>
<dbReference type="EC" id="1.3.1.98" evidence="6 20"/>
<evidence type="ECO:0000313" key="22">
    <source>
        <dbReference type="EMBL" id="EWH08125.1"/>
    </source>
</evidence>
<dbReference type="PANTHER" id="PTHR21071:SF4">
    <property type="entry name" value="UDP-N-ACETYLENOLPYRUVOYLGLUCOSAMINE REDUCTASE"/>
    <property type="match status" value="1"/>
</dbReference>
<keyword evidence="8 20" id="KW-0963">Cytoplasm</keyword>
<dbReference type="PROSITE" id="PS51387">
    <property type="entry name" value="FAD_PCMH"/>
    <property type="match status" value="1"/>
</dbReference>
<evidence type="ECO:0000256" key="19">
    <source>
        <dbReference type="ARBA" id="ARBA00048914"/>
    </source>
</evidence>
<dbReference type="InterPro" id="IPR036318">
    <property type="entry name" value="FAD-bd_PCMH-like_sf"/>
</dbReference>
<dbReference type="PATRIC" id="fig|1328313.3.peg.3866"/>
<dbReference type="SUPFAM" id="SSF56194">
    <property type="entry name" value="Uridine diphospho-N-Acetylenolpyruvylglucosamine reductase, MurB, C-terminal domain"/>
    <property type="match status" value="1"/>
</dbReference>
<dbReference type="Proteomes" id="UP000019276">
    <property type="component" value="Unassembled WGS sequence"/>
</dbReference>
<evidence type="ECO:0000256" key="10">
    <source>
        <dbReference type="ARBA" id="ARBA00022630"/>
    </source>
</evidence>
<evidence type="ECO:0000256" key="16">
    <source>
        <dbReference type="ARBA" id="ARBA00023306"/>
    </source>
</evidence>
<keyword evidence="23" id="KW-1185">Reference proteome</keyword>
<evidence type="ECO:0000256" key="6">
    <source>
        <dbReference type="ARBA" id="ARBA00012518"/>
    </source>
</evidence>
<evidence type="ECO:0000256" key="2">
    <source>
        <dbReference type="ARBA" id="ARBA00003921"/>
    </source>
</evidence>
<dbReference type="InterPro" id="IPR006094">
    <property type="entry name" value="Oxid_FAD_bind_N"/>
</dbReference>
<comment type="function">
    <text evidence="2 20">Cell wall formation.</text>
</comment>
<keyword evidence="10 20" id="KW-0285">Flavoprotein</keyword>
<evidence type="ECO:0000256" key="20">
    <source>
        <dbReference type="HAMAP-Rule" id="MF_00037"/>
    </source>
</evidence>
<keyword evidence="11 20" id="KW-0274">FAD</keyword>
<dbReference type="HAMAP" id="MF_00037">
    <property type="entry name" value="MurB"/>
    <property type="match status" value="1"/>
</dbReference>
<evidence type="ECO:0000256" key="1">
    <source>
        <dbReference type="ARBA" id="ARBA00001974"/>
    </source>
</evidence>
<feature type="domain" description="FAD-binding PCMH-type" evidence="21">
    <location>
        <begin position="6"/>
        <end position="180"/>
    </location>
</feature>
<dbReference type="InterPro" id="IPR016166">
    <property type="entry name" value="FAD-bd_PCMH"/>
</dbReference>
<dbReference type="GO" id="GO:0008762">
    <property type="term" value="F:UDP-N-acetylmuramate dehydrogenase activity"/>
    <property type="evidence" value="ECO:0007669"/>
    <property type="project" value="UniProtKB-UniRule"/>
</dbReference>
<comment type="cofactor">
    <cofactor evidence="1 20">
        <name>FAD</name>
        <dbReference type="ChEBI" id="CHEBI:57692"/>
    </cofactor>
</comment>
<comment type="pathway">
    <text evidence="4 20">Cell wall biogenesis; peptidoglycan biosynthesis.</text>
</comment>
<dbReference type="Gene3D" id="3.90.78.10">
    <property type="entry name" value="UDP-N-acetylenolpyruvoylglucosamine reductase, C-terminal domain"/>
    <property type="match status" value="1"/>
</dbReference>
<dbReference type="AlphaFoldDB" id="W7QRU6"/>
<evidence type="ECO:0000256" key="11">
    <source>
        <dbReference type="ARBA" id="ARBA00022827"/>
    </source>
</evidence>
<comment type="subcellular location">
    <subcellularLocation>
        <location evidence="3 20">Cytoplasm</location>
    </subcellularLocation>
</comment>
<evidence type="ECO:0000256" key="3">
    <source>
        <dbReference type="ARBA" id="ARBA00004496"/>
    </source>
</evidence>
<dbReference type="GO" id="GO:0071949">
    <property type="term" value="F:FAD binding"/>
    <property type="evidence" value="ECO:0007669"/>
    <property type="project" value="InterPro"/>
</dbReference>
<evidence type="ECO:0000256" key="8">
    <source>
        <dbReference type="ARBA" id="ARBA00022490"/>
    </source>
</evidence>
<dbReference type="eggNOG" id="COG0812">
    <property type="taxonomic scope" value="Bacteria"/>
</dbReference>
<evidence type="ECO:0000256" key="5">
    <source>
        <dbReference type="ARBA" id="ARBA00010485"/>
    </source>
</evidence>
<dbReference type="Pfam" id="PF02873">
    <property type="entry name" value="MurB_C"/>
    <property type="match status" value="1"/>
</dbReference>
<dbReference type="UniPathway" id="UPA00219"/>
<name>W7QRU6_9ALTE</name>
<comment type="caution">
    <text evidence="22">The sequence shown here is derived from an EMBL/GenBank/DDBJ whole genome shotgun (WGS) entry which is preliminary data.</text>
</comment>
<keyword evidence="12 20" id="KW-0521">NADP</keyword>
<dbReference type="EMBL" id="ARZY01000067">
    <property type="protein sequence ID" value="EWH08125.1"/>
    <property type="molecule type" value="Genomic_DNA"/>
</dbReference>
<dbReference type="InterPro" id="IPR003170">
    <property type="entry name" value="MurB"/>
</dbReference>
<feature type="active site" description="Proton donor" evidence="20">
    <location>
        <position position="233"/>
    </location>
</feature>
<dbReference type="OrthoDB" id="9804753at2"/>
<protein>
    <recommendedName>
        <fullName evidence="7 20">UDP-N-acetylenolpyruvoylglucosamine reductase</fullName>
        <ecNumber evidence="6 20">1.3.1.98</ecNumber>
    </recommendedName>
    <alternativeName>
        <fullName evidence="18 20">UDP-N-acetylmuramate dehydrogenase</fullName>
    </alternativeName>
</protein>
<dbReference type="NCBIfam" id="TIGR00179">
    <property type="entry name" value="murB"/>
    <property type="match status" value="1"/>
</dbReference>
<comment type="catalytic activity">
    <reaction evidence="19 20">
        <text>UDP-N-acetyl-alpha-D-muramate + NADP(+) = UDP-N-acetyl-3-O-(1-carboxyvinyl)-alpha-D-glucosamine + NADPH + H(+)</text>
        <dbReference type="Rhea" id="RHEA:12248"/>
        <dbReference type="ChEBI" id="CHEBI:15378"/>
        <dbReference type="ChEBI" id="CHEBI:57783"/>
        <dbReference type="ChEBI" id="CHEBI:58349"/>
        <dbReference type="ChEBI" id="CHEBI:68483"/>
        <dbReference type="ChEBI" id="CHEBI:70757"/>
        <dbReference type="EC" id="1.3.1.98"/>
    </reaction>
</comment>
<keyword evidence="14 20" id="KW-0573">Peptidoglycan synthesis</keyword>
<keyword evidence="9 20" id="KW-0132">Cell division</keyword>
<keyword evidence="17 20" id="KW-0961">Cell wall biogenesis/degradation</keyword>
<dbReference type="GO" id="GO:0008360">
    <property type="term" value="P:regulation of cell shape"/>
    <property type="evidence" value="ECO:0007669"/>
    <property type="project" value="UniProtKB-KW"/>
</dbReference>
<feature type="active site" evidence="20">
    <location>
        <position position="332"/>
    </location>
</feature>
<evidence type="ECO:0000256" key="14">
    <source>
        <dbReference type="ARBA" id="ARBA00022984"/>
    </source>
</evidence>
<proteinExistence type="inferred from homology"/>
<dbReference type="InterPro" id="IPR011601">
    <property type="entry name" value="MurB_C"/>
</dbReference>
<keyword evidence="15 20" id="KW-0560">Oxidoreductase</keyword>
<evidence type="ECO:0000256" key="4">
    <source>
        <dbReference type="ARBA" id="ARBA00004752"/>
    </source>
</evidence>
<comment type="similarity">
    <text evidence="5 20">Belongs to the MurB family.</text>
</comment>